<evidence type="ECO:0000313" key="3">
    <source>
        <dbReference type="EMBL" id="OGF62204.1"/>
    </source>
</evidence>
<dbReference type="EMBL" id="MFHD01000021">
    <property type="protein sequence ID" value="OGF62204.1"/>
    <property type="molecule type" value="Genomic_DNA"/>
</dbReference>
<dbReference type="PANTHER" id="PTHR11133:SF22">
    <property type="entry name" value="ALPHA-AMINOADIPIC SEMIALDEHYDE SYNTHASE, MITOCHONDRIAL"/>
    <property type="match status" value="1"/>
</dbReference>
<dbReference type="Gene3D" id="3.40.50.720">
    <property type="entry name" value="NAD(P)-binding Rossmann-like Domain"/>
    <property type="match status" value="1"/>
</dbReference>
<gene>
    <name evidence="3" type="ORF">A2834_01035</name>
</gene>
<dbReference type="InterPro" id="IPR051168">
    <property type="entry name" value="AASS"/>
</dbReference>
<keyword evidence="1" id="KW-0560">Oxidoreductase</keyword>
<name>A0A1F5VFL2_9BACT</name>
<proteinExistence type="predicted"/>
<dbReference type="STRING" id="1798325.A2834_01035"/>
<reference evidence="3 4" key="1">
    <citation type="journal article" date="2016" name="Nat. Commun.">
        <title>Thousands of microbial genomes shed light on interconnected biogeochemical processes in an aquifer system.</title>
        <authorList>
            <person name="Anantharaman K."/>
            <person name="Brown C.T."/>
            <person name="Hug L.A."/>
            <person name="Sharon I."/>
            <person name="Castelle C.J."/>
            <person name="Probst A.J."/>
            <person name="Thomas B.C."/>
            <person name="Singh A."/>
            <person name="Wilkins M.J."/>
            <person name="Karaoz U."/>
            <person name="Brodie E.L."/>
            <person name="Williams K.H."/>
            <person name="Hubbard S.S."/>
            <person name="Banfield J.F."/>
        </authorList>
    </citation>
    <scope>NUCLEOTIDE SEQUENCE [LARGE SCALE GENOMIC DNA]</scope>
</reference>
<dbReference type="GO" id="GO:0016491">
    <property type="term" value="F:oxidoreductase activity"/>
    <property type="evidence" value="ECO:0007669"/>
    <property type="project" value="UniProtKB-KW"/>
</dbReference>
<dbReference type="AlphaFoldDB" id="A0A1F5VFL2"/>
<protein>
    <recommendedName>
        <fullName evidence="2">Saccharopine dehydrogenase-like C-terminal domain-containing protein</fullName>
    </recommendedName>
</protein>
<comment type="caution">
    <text evidence="3">The sequence shown here is derived from an EMBL/GenBank/DDBJ whole genome shotgun (WGS) entry which is preliminary data.</text>
</comment>
<evidence type="ECO:0000259" key="2">
    <source>
        <dbReference type="Pfam" id="PF16653"/>
    </source>
</evidence>
<dbReference type="InterPro" id="IPR032095">
    <property type="entry name" value="Sacchrp_dh-like_C"/>
</dbReference>
<evidence type="ECO:0000256" key="1">
    <source>
        <dbReference type="ARBA" id="ARBA00023002"/>
    </source>
</evidence>
<sequence length="399" mass="43936">MLYLVLGCGPDSMGPAIAARLLKEKGSVVFIADQNPAHELATVKKLKMYPTGHRSALVLANANGGGLDVVKSKDDLPILFRNKDIVISALPASLNPVIAEAVLKTNESSSPHPIGKTHYCDLGGVLDITKKIIFGALARRAETCGISLVPDCGFEPGLGNVISVSLFENFDLSRPLESLIIYVGGLPAPERFYKKLFNLKGLEEIYYNWPLVLSNGKPRAIKPLSHYETMPTSDFDLFFGEKEGRAKFEAAVTGGLGTLPYYLKDHALTLQEKTLRWPGHYAEVKKIKRENFIQEFEELLNRYPPSQKDFSLMKVVAIGKAKTTGKRTKIECFMRVESDATWNSMQKTTGFTTAILAKLIAEGKAASGAYPPEIALDPKLVLDALKKDFSIYERRTPPC</sequence>
<dbReference type="PANTHER" id="PTHR11133">
    <property type="entry name" value="SACCHAROPINE DEHYDROGENASE"/>
    <property type="match status" value="1"/>
</dbReference>
<dbReference type="Proteomes" id="UP000179251">
    <property type="component" value="Unassembled WGS sequence"/>
</dbReference>
<dbReference type="SUPFAM" id="SSF55347">
    <property type="entry name" value="Glyceraldehyde-3-phosphate dehydrogenase-like, C-terminal domain"/>
    <property type="match status" value="1"/>
</dbReference>
<feature type="domain" description="Saccharopine dehydrogenase-like C-terminal" evidence="2">
    <location>
        <begin position="153"/>
        <end position="387"/>
    </location>
</feature>
<accession>A0A1F5VFL2</accession>
<dbReference type="Gene3D" id="3.30.360.10">
    <property type="entry name" value="Dihydrodipicolinate Reductase, domain 2"/>
    <property type="match status" value="1"/>
</dbReference>
<evidence type="ECO:0000313" key="4">
    <source>
        <dbReference type="Proteomes" id="UP000179251"/>
    </source>
</evidence>
<dbReference type="Pfam" id="PF16653">
    <property type="entry name" value="Sacchrp_dh_C"/>
    <property type="match status" value="1"/>
</dbReference>
<organism evidence="3 4">
    <name type="scientific">Candidatus Giovannonibacteria bacterium RIFCSPHIGHO2_01_FULL_45_23</name>
    <dbReference type="NCBI Taxonomy" id="1798325"/>
    <lineage>
        <taxon>Bacteria</taxon>
        <taxon>Candidatus Giovannoniibacteriota</taxon>
    </lineage>
</organism>